<feature type="compositionally biased region" description="Low complexity" evidence="1">
    <location>
        <begin position="43"/>
        <end position="52"/>
    </location>
</feature>
<name>A0A6J7X6G1_9CAUD</name>
<organism evidence="2">
    <name type="scientific">uncultured Caudovirales phage</name>
    <dbReference type="NCBI Taxonomy" id="2100421"/>
    <lineage>
        <taxon>Viruses</taxon>
        <taxon>Duplodnaviria</taxon>
        <taxon>Heunggongvirae</taxon>
        <taxon>Uroviricota</taxon>
        <taxon>Caudoviricetes</taxon>
        <taxon>Peduoviridae</taxon>
        <taxon>Maltschvirus</taxon>
        <taxon>Maltschvirus maltsch</taxon>
    </lineage>
</organism>
<proteinExistence type="predicted"/>
<feature type="region of interest" description="Disordered" evidence="1">
    <location>
        <begin position="1"/>
        <end position="86"/>
    </location>
</feature>
<gene>
    <name evidence="2" type="ORF">UFOVP735_18</name>
</gene>
<evidence type="ECO:0000256" key="1">
    <source>
        <dbReference type="SAM" id="MobiDB-lite"/>
    </source>
</evidence>
<feature type="compositionally biased region" description="Polar residues" evidence="1">
    <location>
        <begin position="178"/>
        <end position="193"/>
    </location>
</feature>
<feature type="compositionally biased region" description="Basic and acidic residues" evidence="1">
    <location>
        <begin position="1"/>
        <end position="10"/>
    </location>
</feature>
<feature type="region of interest" description="Disordered" evidence="1">
    <location>
        <begin position="163"/>
        <end position="206"/>
    </location>
</feature>
<protein>
    <submittedName>
        <fullName evidence="2">Uncharacterized protein</fullName>
    </submittedName>
</protein>
<sequence length="333" mass="36773">MSEGGYKELDLDNPGKAAAAGADSDIEIIHEDLETPELEIVQETPAPAPAKAAEPESDEDDDDSPAETPSGERRKLTRSQRLKAQRDAYAQQLAAANAKLADAENRAKRFEKDANDGAAIGFDLYAKAIDASLLALRRDFDQAFDSGDREKIFEVQQKMATLAAEKQQIERDRRSIPTKPTQQSGSDTPQQTPTNPPAKRAPSPAATEWYERNKTWFNKDVVMTAGARVIDKQMVADGYHPNDPDYFDELDKRLKKEFPTKLGGQVAPARQAVNPTIQNRATPPAATGKVRVTITQADREMAHHLGISVEDYAREKARSERAQQTASQYTEIL</sequence>
<evidence type="ECO:0000313" key="2">
    <source>
        <dbReference type="EMBL" id="CAB5223955.1"/>
    </source>
</evidence>
<reference evidence="2" key="1">
    <citation type="submission" date="2020-05" db="EMBL/GenBank/DDBJ databases">
        <authorList>
            <person name="Chiriac C."/>
            <person name="Salcher M."/>
            <person name="Ghai R."/>
            <person name="Kavagutti S V."/>
        </authorList>
    </citation>
    <scope>NUCLEOTIDE SEQUENCE</scope>
</reference>
<feature type="compositionally biased region" description="Acidic residues" evidence="1">
    <location>
        <begin position="55"/>
        <end position="65"/>
    </location>
</feature>
<dbReference type="EMBL" id="LR798334">
    <property type="protein sequence ID" value="CAB5223955.1"/>
    <property type="molecule type" value="Genomic_DNA"/>
</dbReference>
<accession>A0A6J7X6G1</accession>